<protein>
    <submittedName>
        <fullName evidence="1">Uncharacterized protein</fullName>
    </submittedName>
</protein>
<gene>
    <name evidence="1" type="ORF">SDC9_144550</name>
</gene>
<dbReference type="AlphaFoldDB" id="A0A645E6H5"/>
<name>A0A645E6H5_9ZZZZ</name>
<accession>A0A645E6H5</accession>
<proteinExistence type="predicted"/>
<reference evidence="1" key="1">
    <citation type="submission" date="2019-08" db="EMBL/GenBank/DDBJ databases">
        <authorList>
            <person name="Kucharzyk K."/>
            <person name="Murdoch R.W."/>
            <person name="Higgins S."/>
            <person name="Loffler F."/>
        </authorList>
    </citation>
    <scope>NUCLEOTIDE SEQUENCE</scope>
</reference>
<sequence>MALQLEKAQEKVASYQDLLTEPMSADQIDQVITSLLLQYGLKAKDLNLFEITDNPIESFRLSETTRAPLKGVLSSAEVSFLCAGTTRSFYNMVRGMEQNHNYIRIIDYSFDFELSNSATFSLDSLNTIQGKLLVYMFRK</sequence>
<evidence type="ECO:0000313" key="1">
    <source>
        <dbReference type="EMBL" id="MPM97377.1"/>
    </source>
</evidence>
<dbReference type="EMBL" id="VSSQ01043665">
    <property type="protein sequence ID" value="MPM97377.1"/>
    <property type="molecule type" value="Genomic_DNA"/>
</dbReference>
<comment type="caution">
    <text evidence="1">The sequence shown here is derived from an EMBL/GenBank/DDBJ whole genome shotgun (WGS) entry which is preliminary data.</text>
</comment>
<organism evidence="1">
    <name type="scientific">bioreactor metagenome</name>
    <dbReference type="NCBI Taxonomy" id="1076179"/>
    <lineage>
        <taxon>unclassified sequences</taxon>
        <taxon>metagenomes</taxon>
        <taxon>ecological metagenomes</taxon>
    </lineage>
</organism>